<dbReference type="Proteomes" id="UP000664288">
    <property type="component" value="Unassembled WGS sequence"/>
</dbReference>
<keyword evidence="4" id="KW-1185">Reference proteome</keyword>
<reference evidence="3 4" key="1">
    <citation type="submission" date="2021-03" db="EMBL/GenBank/DDBJ databases">
        <title>Whole genome sequence of Jiella sp. MQZ13P-4.</title>
        <authorList>
            <person name="Tuo L."/>
        </authorList>
    </citation>
    <scope>NUCLEOTIDE SEQUENCE [LARGE SCALE GENOMIC DNA]</scope>
    <source>
        <strain evidence="3 4">MQZ13P-4</strain>
    </source>
</reference>
<organism evidence="3 4">
    <name type="scientific">Jiella sonneratiae</name>
    <dbReference type="NCBI Taxonomy" id="2816856"/>
    <lineage>
        <taxon>Bacteria</taxon>
        <taxon>Pseudomonadati</taxon>
        <taxon>Pseudomonadota</taxon>
        <taxon>Alphaproteobacteria</taxon>
        <taxon>Hyphomicrobiales</taxon>
        <taxon>Aurantimonadaceae</taxon>
        <taxon>Jiella</taxon>
    </lineage>
</organism>
<accession>A0ABS3JAD5</accession>
<dbReference type="InterPro" id="IPR038404">
    <property type="entry name" value="TRAP_DctP_sf"/>
</dbReference>
<dbReference type="InterPro" id="IPR004682">
    <property type="entry name" value="TRAP_DctP"/>
</dbReference>
<dbReference type="PANTHER" id="PTHR33376">
    <property type="match status" value="1"/>
</dbReference>
<evidence type="ECO:0000313" key="4">
    <source>
        <dbReference type="Proteomes" id="UP000664288"/>
    </source>
</evidence>
<dbReference type="InterPro" id="IPR018389">
    <property type="entry name" value="DctP_fam"/>
</dbReference>
<evidence type="ECO:0000313" key="3">
    <source>
        <dbReference type="EMBL" id="MBO0906100.1"/>
    </source>
</evidence>
<dbReference type="Pfam" id="PF03480">
    <property type="entry name" value="DctP"/>
    <property type="match status" value="1"/>
</dbReference>
<dbReference type="Gene3D" id="3.40.190.170">
    <property type="entry name" value="Bacterial extracellular solute-binding protein, family 7"/>
    <property type="match status" value="1"/>
</dbReference>
<dbReference type="RefSeq" id="WP_207352734.1">
    <property type="nucleotide sequence ID" value="NZ_JAFMPY010000031.1"/>
</dbReference>
<gene>
    <name evidence="3" type="primary">dctP</name>
    <name evidence="3" type="ORF">J1C47_20825</name>
</gene>
<feature type="signal peptide" evidence="2">
    <location>
        <begin position="1"/>
        <end position="22"/>
    </location>
</feature>
<comment type="caution">
    <text evidence="3">The sequence shown here is derived from an EMBL/GenBank/DDBJ whole genome shotgun (WGS) entry which is preliminary data.</text>
</comment>
<protein>
    <submittedName>
        <fullName evidence="3">TRAP transporter substrate-binding protein DctP</fullName>
    </submittedName>
</protein>
<feature type="chain" id="PRO_5046857789" evidence="2">
    <location>
        <begin position="23"/>
        <end position="324"/>
    </location>
</feature>
<dbReference type="NCBIfam" id="NF037995">
    <property type="entry name" value="TRAP_S1"/>
    <property type="match status" value="1"/>
</dbReference>
<dbReference type="NCBIfam" id="TIGR00787">
    <property type="entry name" value="dctP"/>
    <property type="match status" value="1"/>
</dbReference>
<dbReference type="PIRSF" id="PIRSF006470">
    <property type="entry name" value="DctB"/>
    <property type="match status" value="1"/>
</dbReference>
<dbReference type="EMBL" id="JAFMPY010000031">
    <property type="protein sequence ID" value="MBO0906100.1"/>
    <property type="molecule type" value="Genomic_DNA"/>
</dbReference>
<keyword evidence="1 2" id="KW-0732">Signal</keyword>
<dbReference type="PANTHER" id="PTHR33376:SF2">
    <property type="entry name" value="DICARBOXYLATE-BINDING PERIPLASMIC PROTEIN"/>
    <property type="match status" value="1"/>
</dbReference>
<sequence length="324" mass="34834">MLRRTILRAGVMLALLPMPALAQETTINVGMVGGPQAPEVVAMGQFADEIADKTGGRIAVRVQSGGALGGDRDVIEGLQLGTVDMAVPSTSVVANFDPDLKIFDIPFLFRDFDHADAVLNGPIGQKLLDEMPDHGLVGLAFGGMGFRELTNSVRPVKTADDVAGLKIRTQQNDLHIRVWSALGVLPTPMAIPEVYTALQQGVVDGQENPIGAIVNNRFGEVQKYVSMTDHAFTPLVVLISPSTWGNLSDGDKEIFRQAAANAMKRNRKEAEASIESGLKTLQGQGVTVIRDVDKQSFRDKLSGLFDQLSEEFGADKLAAIRDTK</sequence>
<evidence type="ECO:0000256" key="2">
    <source>
        <dbReference type="SAM" id="SignalP"/>
    </source>
</evidence>
<proteinExistence type="predicted"/>
<name>A0ABS3JAD5_9HYPH</name>
<evidence type="ECO:0000256" key="1">
    <source>
        <dbReference type="ARBA" id="ARBA00022729"/>
    </source>
</evidence>